<dbReference type="InterPro" id="IPR009061">
    <property type="entry name" value="DNA-bd_dom_put_sf"/>
</dbReference>
<organism evidence="5">
    <name type="scientific">Sinomonas puerhi</name>
    <dbReference type="NCBI Taxonomy" id="3238584"/>
    <lineage>
        <taxon>Bacteria</taxon>
        <taxon>Bacillati</taxon>
        <taxon>Actinomycetota</taxon>
        <taxon>Actinomycetes</taxon>
        <taxon>Micrococcales</taxon>
        <taxon>Micrococcaceae</taxon>
        <taxon>Sinomonas</taxon>
    </lineage>
</organism>
<accession>A0AB39L273</accession>
<keyword evidence="3" id="KW-0804">Transcription</keyword>
<evidence type="ECO:0000259" key="4">
    <source>
        <dbReference type="PROSITE" id="PS50937"/>
    </source>
</evidence>
<dbReference type="InterPro" id="IPR015358">
    <property type="entry name" value="Tscrpt_reg_MerR_DNA-bd"/>
</dbReference>
<dbReference type="AlphaFoldDB" id="A0AB39L273"/>
<feature type="domain" description="HTH merR-type" evidence="4">
    <location>
        <begin position="1"/>
        <end position="69"/>
    </location>
</feature>
<dbReference type="EMBL" id="CP163302">
    <property type="protein sequence ID" value="XDP45241.1"/>
    <property type="molecule type" value="Genomic_DNA"/>
</dbReference>
<dbReference type="PROSITE" id="PS00552">
    <property type="entry name" value="HTH_MERR_1"/>
    <property type="match status" value="1"/>
</dbReference>
<dbReference type="PROSITE" id="PS50937">
    <property type="entry name" value="HTH_MERR_2"/>
    <property type="match status" value="1"/>
</dbReference>
<dbReference type="KEGG" id="spue:AB5L97_18585"/>
<keyword evidence="2" id="KW-0238">DNA-binding</keyword>
<dbReference type="PANTHER" id="PTHR30204">
    <property type="entry name" value="REDOX-CYCLING DRUG-SENSING TRANSCRIPTIONAL ACTIVATOR SOXR"/>
    <property type="match status" value="1"/>
</dbReference>
<dbReference type="SMART" id="SM00422">
    <property type="entry name" value="HTH_MERR"/>
    <property type="match status" value="1"/>
</dbReference>
<protein>
    <submittedName>
        <fullName evidence="5">Heavy metal-responsive transcriptional regulator</fullName>
    </submittedName>
</protein>
<dbReference type="GO" id="GO:0003677">
    <property type="term" value="F:DNA binding"/>
    <property type="evidence" value="ECO:0007669"/>
    <property type="project" value="UniProtKB-KW"/>
</dbReference>
<dbReference type="Pfam" id="PF09278">
    <property type="entry name" value="MerR-DNA-bind"/>
    <property type="match status" value="1"/>
</dbReference>
<dbReference type="PRINTS" id="PR00040">
    <property type="entry name" value="HTHMERR"/>
</dbReference>
<proteinExistence type="predicted"/>
<dbReference type="Pfam" id="PF00376">
    <property type="entry name" value="MerR"/>
    <property type="match status" value="1"/>
</dbReference>
<reference evidence="5" key="1">
    <citation type="submission" date="2024-07" db="EMBL/GenBank/DDBJ databases">
        <authorList>
            <person name="fu j."/>
        </authorList>
    </citation>
    <scope>NUCLEOTIDE SEQUENCE</scope>
    <source>
        <strain evidence="5">P10A9</strain>
    </source>
</reference>
<evidence type="ECO:0000256" key="3">
    <source>
        <dbReference type="ARBA" id="ARBA00023163"/>
    </source>
</evidence>
<evidence type="ECO:0000256" key="2">
    <source>
        <dbReference type="ARBA" id="ARBA00023125"/>
    </source>
</evidence>
<gene>
    <name evidence="5" type="ORF">AB5L97_18585</name>
</gene>
<keyword evidence="1" id="KW-0805">Transcription regulation</keyword>
<dbReference type="CDD" id="cd04770">
    <property type="entry name" value="HTH_HMRTR"/>
    <property type="match status" value="1"/>
</dbReference>
<dbReference type="Gene3D" id="1.10.1660.10">
    <property type="match status" value="1"/>
</dbReference>
<dbReference type="SUPFAM" id="SSF46955">
    <property type="entry name" value="Putative DNA-binding domain"/>
    <property type="match status" value="1"/>
</dbReference>
<evidence type="ECO:0000313" key="5">
    <source>
        <dbReference type="EMBL" id="XDP45241.1"/>
    </source>
</evidence>
<evidence type="ECO:0000256" key="1">
    <source>
        <dbReference type="ARBA" id="ARBA00023015"/>
    </source>
</evidence>
<dbReference type="InterPro" id="IPR000551">
    <property type="entry name" value="MerR-type_HTH_dom"/>
</dbReference>
<dbReference type="GO" id="GO:0003700">
    <property type="term" value="F:DNA-binding transcription factor activity"/>
    <property type="evidence" value="ECO:0007669"/>
    <property type="project" value="InterPro"/>
</dbReference>
<dbReference type="RefSeq" id="WP_369045804.1">
    <property type="nucleotide sequence ID" value="NZ_CP163302.1"/>
</dbReference>
<dbReference type="InterPro" id="IPR047057">
    <property type="entry name" value="MerR_fam"/>
</dbReference>
<dbReference type="PANTHER" id="PTHR30204:SF94">
    <property type="entry name" value="HEAVY METAL-DEPENDENT TRANSCRIPTIONAL REGULATOR HI_0293-RELATED"/>
    <property type="match status" value="1"/>
</dbReference>
<name>A0AB39L273_9MICC</name>
<sequence>MRIGEAAAAAGVSTKTLRFYESRGLLSDPERGSNGYRDYAPEVVGRIGFIRRGRAAGLTLAQIEDLLEVRDAGEAPCGHVAKALARHLEALDAQIAELTALRAAVATVHVAAAAANPSSCNAGEICSFL</sequence>